<sequence>MSVLVAGYTYIHSSYFNTFRNYPGDIFFLLPKIWKAKGGRVVYTPPVGDNVITATTVFSHSHYPIIGGLLKGWMPAFPLVLWREKKRKKIGLVFSCGEPTLLSTLYNAFWSKMFGLKHIPFSWENIPYTIKFKGISGLLHYLILRACLALSDGIICGNSKGRDIFMTITKKPIAVIPLIGVDEEFFKPFNTEKKFMGKDFLGKTVFTFVGALGYRKGIHLAISVFQKVVDSVPNAVLVVAGTGEYEQELENLIKEKSLQDVVFRFPWLDHGQLKELLAVSDIFLYPSFSFGGWEEQFGYSMAEASLMELPVISTCSGSISDVIVDGQTGILVKPESSEELAKAMITLGQDRELCVRLGKAGRLYIGERFNSNRVATMFYNFFKQI</sequence>
<comment type="caution">
    <text evidence="2">The sequence shown here is derived from an EMBL/GenBank/DDBJ whole genome shotgun (WGS) entry which is preliminary data.</text>
</comment>
<dbReference type="Proteomes" id="UP000178520">
    <property type="component" value="Unassembled WGS sequence"/>
</dbReference>
<accession>A0A1F8EBE2</accession>
<evidence type="ECO:0000313" key="3">
    <source>
        <dbReference type="Proteomes" id="UP000178520"/>
    </source>
</evidence>
<dbReference type="STRING" id="1802660.A2735_00510"/>
<dbReference type="PANTHER" id="PTHR45947">
    <property type="entry name" value="SULFOQUINOVOSYL TRANSFERASE SQD2"/>
    <property type="match status" value="1"/>
</dbReference>
<gene>
    <name evidence="2" type="ORF">A2735_00510</name>
</gene>
<reference evidence="2 3" key="1">
    <citation type="journal article" date="2016" name="Nat. Commun.">
        <title>Thousands of microbial genomes shed light on interconnected biogeochemical processes in an aquifer system.</title>
        <authorList>
            <person name="Anantharaman K."/>
            <person name="Brown C.T."/>
            <person name="Hug L.A."/>
            <person name="Sharon I."/>
            <person name="Castelle C.J."/>
            <person name="Probst A.J."/>
            <person name="Thomas B.C."/>
            <person name="Singh A."/>
            <person name="Wilkins M.J."/>
            <person name="Karaoz U."/>
            <person name="Brodie E.L."/>
            <person name="Williams K.H."/>
            <person name="Hubbard S.S."/>
            <person name="Banfield J.F."/>
        </authorList>
    </citation>
    <scope>NUCLEOTIDE SEQUENCE [LARGE SCALE GENOMIC DNA]</scope>
</reference>
<feature type="domain" description="Glycosyl transferase family 1" evidence="1">
    <location>
        <begin position="200"/>
        <end position="362"/>
    </location>
</feature>
<dbReference type="SUPFAM" id="SSF53756">
    <property type="entry name" value="UDP-Glycosyltransferase/glycogen phosphorylase"/>
    <property type="match status" value="1"/>
</dbReference>
<dbReference type="Gene3D" id="3.40.50.2000">
    <property type="entry name" value="Glycogen Phosphorylase B"/>
    <property type="match status" value="2"/>
</dbReference>
<dbReference type="InterPro" id="IPR050194">
    <property type="entry name" value="Glycosyltransferase_grp1"/>
</dbReference>
<dbReference type="CDD" id="cd03801">
    <property type="entry name" value="GT4_PimA-like"/>
    <property type="match status" value="1"/>
</dbReference>
<proteinExistence type="predicted"/>
<dbReference type="PANTHER" id="PTHR45947:SF3">
    <property type="entry name" value="SULFOQUINOVOSYL TRANSFERASE SQD2"/>
    <property type="match status" value="1"/>
</dbReference>
<dbReference type="AlphaFoldDB" id="A0A1F8EBE2"/>
<name>A0A1F8EBE2_9BACT</name>
<organism evidence="2 3">
    <name type="scientific">Candidatus Yanofskybacteria bacterium RIFCSPHIGHO2_01_FULL_41_21</name>
    <dbReference type="NCBI Taxonomy" id="1802660"/>
    <lineage>
        <taxon>Bacteria</taxon>
        <taxon>Candidatus Yanofskyibacteriota</taxon>
    </lineage>
</organism>
<dbReference type="InterPro" id="IPR001296">
    <property type="entry name" value="Glyco_trans_1"/>
</dbReference>
<dbReference type="Pfam" id="PF00534">
    <property type="entry name" value="Glycos_transf_1"/>
    <property type="match status" value="1"/>
</dbReference>
<evidence type="ECO:0000313" key="2">
    <source>
        <dbReference type="EMBL" id="OGM98176.1"/>
    </source>
</evidence>
<protein>
    <recommendedName>
        <fullName evidence="1">Glycosyl transferase family 1 domain-containing protein</fullName>
    </recommendedName>
</protein>
<dbReference type="GO" id="GO:0016758">
    <property type="term" value="F:hexosyltransferase activity"/>
    <property type="evidence" value="ECO:0007669"/>
    <property type="project" value="TreeGrafter"/>
</dbReference>
<evidence type="ECO:0000259" key="1">
    <source>
        <dbReference type="Pfam" id="PF00534"/>
    </source>
</evidence>
<dbReference type="EMBL" id="MGJA01000003">
    <property type="protein sequence ID" value="OGM98176.1"/>
    <property type="molecule type" value="Genomic_DNA"/>
</dbReference>